<feature type="transmembrane region" description="Helical" evidence="6">
    <location>
        <begin position="123"/>
        <end position="150"/>
    </location>
</feature>
<dbReference type="EMBL" id="NEEW01000002">
    <property type="protein sequence ID" value="PJD87611.1"/>
    <property type="molecule type" value="Genomic_DNA"/>
</dbReference>
<dbReference type="GO" id="GO:0043709">
    <property type="term" value="P:cell adhesion involved in single-species biofilm formation"/>
    <property type="evidence" value="ECO:0007669"/>
    <property type="project" value="TreeGrafter"/>
</dbReference>
<dbReference type="InterPro" id="IPR029787">
    <property type="entry name" value="Nucleotide_cyclase"/>
</dbReference>
<dbReference type="CDD" id="cd01949">
    <property type="entry name" value="GGDEF"/>
    <property type="match status" value="1"/>
</dbReference>
<dbReference type="Pfam" id="PF00990">
    <property type="entry name" value="GGDEF"/>
    <property type="match status" value="1"/>
</dbReference>
<dbReference type="InterPro" id="IPR043128">
    <property type="entry name" value="Rev_trsase/Diguanyl_cyclase"/>
</dbReference>
<dbReference type="PANTHER" id="PTHR45138:SF9">
    <property type="entry name" value="DIGUANYLATE CYCLASE DGCM-RELATED"/>
    <property type="match status" value="1"/>
</dbReference>
<feature type="transmembrane region" description="Helical" evidence="6">
    <location>
        <begin position="20"/>
        <end position="45"/>
    </location>
</feature>
<feature type="transmembrane region" description="Helical" evidence="6">
    <location>
        <begin position="92"/>
        <end position="111"/>
    </location>
</feature>
<dbReference type="SMART" id="SM00267">
    <property type="entry name" value="GGDEF"/>
    <property type="match status" value="1"/>
</dbReference>
<protein>
    <recommendedName>
        <fullName evidence="3">diguanylate cyclase</fullName>
        <ecNumber evidence="3">2.7.7.65</ecNumber>
    </recommendedName>
</protein>
<keyword evidence="6" id="KW-0472">Membrane</keyword>
<dbReference type="GO" id="GO:0005886">
    <property type="term" value="C:plasma membrane"/>
    <property type="evidence" value="ECO:0007669"/>
    <property type="project" value="TreeGrafter"/>
</dbReference>
<dbReference type="InterPro" id="IPR033444">
    <property type="entry name" value="MASE5"/>
</dbReference>
<evidence type="ECO:0000259" key="7">
    <source>
        <dbReference type="PROSITE" id="PS50887"/>
    </source>
</evidence>
<dbReference type="GO" id="GO:1902201">
    <property type="term" value="P:negative regulation of bacterial-type flagellum-dependent cell motility"/>
    <property type="evidence" value="ECO:0007669"/>
    <property type="project" value="TreeGrafter"/>
</dbReference>
<evidence type="ECO:0000256" key="5">
    <source>
        <dbReference type="ARBA" id="ARBA00034247"/>
    </source>
</evidence>
<feature type="domain" description="GGDEF" evidence="7">
    <location>
        <begin position="236"/>
        <end position="368"/>
    </location>
</feature>
<name>A0A2J0Q2X7_9ENTR</name>
<dbReference type="PANTHER" id="PTHR45138">
    <property type="entry name" value="REGULATORY COMPONENTS OF SENSORY TRANSDUCTION SYSTEM"/>
    <property type="match status" value="1"/>
</dbReference>
<dbReference type="RefSeq" id="WP_047717579.1">
    <property type="nucleotide sequence ID" value="NZ_FKDP01000012.1"/>
</dbReference>
<feature type="transmembrane region" description="Helical" evidence="6">
    <location>
        <begin position="170"/>
        <end position="189"/>
    </location>
</feature>
<sequence length="368" mass="41209">MEKRHPATPEPAIWPTRKSMVVHGLAVNLPWLAFVNASFALMVLLRNSLFGHIDALLHISPPLRQMIDASMLGVVILSVALVIMAWRHIRGVSAVLFMCSLLWSISCYWFINVLQLPHPWPIFVTLLMAGMTALYFHPVALLCFTVPLWVSLPVASMLLNQEINYRFAGLWVVFTFILVCGRYILLSWFEEAWRRNQQNQRLISRLDALAHQDPLTKTANRRAMELVLENAVEQGKRFAVLMLDVDYFKLYNDTYGHQAGDACLARVAEVLNTSVRTPEDVVSRYGGEEFVVILFDCEESVAEKVAARIQAGLRNAAIPHSASKVSECVTASMGIAGYTAGLAGPEIIARADAALYRAKKVGRDRWSL</sequence>
<gene>
    <name evidence="8" type="ORF">B9Q30_04870</name>
</gene>
<organism evidence="8 9">
    <name type="scientific">Enterobacter hormaechei</name>
    <dbReference type="NCBI Taxonomy" id="158836"/>
    <lineage>
        <taxon>Bacteria</taxon>
        <taxon>Pseudomonadati</taxon>
        <taxon>Pseudomonadota</taxon>
        <taxon>Gammaproteobacteria</taxon>
        <taxon>Enterobacterales</taxon>
        <taxon>Enterobacteriaceae</taxon>
        <taxon>Enterobacter</taxon>
        <taxon>Enterobacter cloacae complex</taxon>
    </lineage>
</organism>
<keyword evidence="6" id="KW-1133">Transmembrane helix</keyword>
<reference evidence="8 9" key="1">
    <citation type="journal article" date="2017" name="J. Antimicrob. Chemother.">
        <title>Characterization of the population structure, drug resistance mechanisms and plasmids of the community-associated Enterobacter cloacae complex in China.</title>
        <authorList>
            <person name="Zhou K."/>
            <person name="Yu W."/>
            <person name="Cao X."/>
            <person name="Shen P."/>
            <person name="Lu H."/>
            <person name="Luo Q."/>
            <person name="Rossen J.W.A."/>
            <person name="Xiao Y."/>
        </authorList>
    </citation>
    <scope>NUCLEOTIDE SEQUENCE [LARGE SCALE GENOMIC DNA]</scope>
    <source>
        <strain evidence="8 9">ECC904</strain>
    </source>
</reference>
<dbReference type="PROSITE" id="PS50887">
    <property type="entry name" value="GGDEF"/>
    <property type="match status" value="1"/>
</dbReference>
<dbReference type="Pfam" id="PF17178">
    <property type="entry name" value="MASE5"/>
    <property type="match status" value="1"/>
</dbReference>
<comment type="caution">
    <text evidence="8">The sequence shown here is derived from an EMBL/GenBank/DDBJ whole genome shotgun (WGS) entry which is preliminary data.</text>
</comment>
<comment type="catalytic activity">
    <reaction evidence="5">
        <text>2 GTP = 3',3'-c-di-GMP + 2 diphosphate</text>
        <dbReference type="Rhea" id="RHEA:24898"/>
        <dbReference type="ChEBI" id="CHEBI:33019"/>
        <dbReference type="ChEBI" id="CHEBI:37565"/>
        <dbReference type="ChEBI" id="CHEBI:58805"/>
        <dbReference type="EC" id="2.7.7.65"/>
    </reaction>
</comment>
<dbReference type="InterPro" id="IPR050469">
    <property type="entry name" value="Diguanylate_Cyclase"/>
</dbReference>
<dbReference type="InterPro" id="IPR000160">
    <property type="entry name" value="GGDEF_dom"/>
</dbReference>
<dbReference type="Gene3D" id="3.30.70.270">
    <property type="match status" value="1"/>
</dbReference>
<evidence type="ECO:0000256" key="3">
    <source>
        <dbReference type="ARBA" id="ARBA00012528"/>
    </source>
</evidence>
<proteinExistence type="predicted"/>
<dbReference type="Proteomes" id="UP000229974">
    <property type="component" value="Unassembled WGS sequence"/>
</dbReference>
<evidence type="ECO:0000256" key="1">
    <source>
        <dbReference type="ARBA" id="ARBA00001946"/>
    </source>
</evidence>
<evidence type="ECO:0000256" key="4">
    <source>
        <dbReference type="ARBA" id="ARBA00023134"/>
    </source>
</evidence>
<keyword evidence="4" id="KW-0547">Nucleotide-binding</keyword>
<dbReference type="NCBIfam" id="TIGR00254">
    <property type="entry name" value="GGDEF"/>
    <property type="match status" value="1"/>
</dbReference>
<keyword evidence="6" id="KW-0812">Transmembrane</keyword>
<evidence type="ECO:0000313" key="8">
    <source>
        <dbReference type="EMBL" id="PJD87611.1"/>
    </source>
</evidence>
<accession>A0A2J0Q2X7</accession>
<evidence type="ECO:0000256" key="2">
    <source>
        <dbReference type="ARBA" id="ARBA00004665"/>
    </source>
</evidence>
<evidence type="ECO:0000256" key="6">
    <source>
        <dbReference type="SAM" id="Phobius"/>
    </source>
</evidence>
<feature type="transmembrane region" description="Helical" evidence="6">
    <location>
        <begin position="66"/>
        <end position="86"/>
    </location>
</feature>
<dbReference type="GO" id="GO:0005525">
    <property type="term" value="F:GTP binding"/>
    <property type="evidence" value="ECO:0007669"/>
    <property type="project" value="UniProtKB-KW"/>
</dbReference>
<comment type="cofactor">
    <cofactor evidence="1">
        <name>Mg(2+)</name>
        <dbReference type="ChEBI" id="CHEBI:18420"/>
    </cofactor>
</comment>
<comment type="pathway">
    <text evidence="2">Purine metabolism; 3',5'-cyclic di-GMP biosynthesis.</text>
</comment>
<dbReference type="EC" id="2.7.7.65" evidence="3"/>
<dbReference type="GO" id="GO:0052621">
    <property type="term" value="F:diguanylate cyclase activity"/>
    <property type="evidence" value="ECO:0007669"/>
    <property type="project" value="UniProtKB-EC"/>
</dbReference>
<dbReference type="AlphaFoldDB" id="A0A2J0Q2X7"/>
<dbReference type="OrthoDB" id="9812260at2"/>
<dbReference type="FunFam" id="3.30.70.270:FF:000001">
    <property type="entry name" value="Diguanylate cyclase domain protein"/>
    <property type="match status" value="1"/>
</dbReference>
<keyword evidence="4" id="KW-0342">GTP-binding</keyword>
<dbReference type="STRING" id="299766.BFV68_10240"/>
<dbReference type="SUPFAM" id="SSF55073">
    <property type="entry name" value="Nucleotide cyclase"/>
    <property type="match status" value="1"/>
</dbReference>
<evidence type="ECO:0000313" key="9">
    <source>
        <dbReference type="Proteomes" id="UP000229974"/>
    </source>
</evidence>